<evidence type="ECO:0000313" key="2">
    <source>
        <dbReference type="EMBL" id="ARU01034.1"/>
    </source>
</evidence>
<organism evidence="2 3">
    <name type="scientific">Yoonia vestfoldensis</name>
    <dbReference type="NCBI Taxonomy" id="245188"/>
    <lineage>
        <taxon>Bacteria</taxon>
        <taxon>Pseudomonadati</taxon>
        <taxon>Pseudomonadota</taxon>
        <taxon>Alphaproteobacteria</taxon>
        <taxon>Rhodobacterales</taxon>
        <taxon>Paracoccaceae</taxon>
        <taxon>Yoonia</taxon>
    </lineage>
</organism>
<dbReference type="AlphaFoldDB" id="A0A1Y0EBP7"/>
<evidence type="ECO:0008006" key="4">
    <source>
        <dbReference type="Google" id="ProtNLM"/>
    </source>
</evidence>
<gene>
    <name evidence="2" type="ORF">LOKVESSMR4R_01720</name>
</gene>
<reference evidence="2 3" key="1">
    <citation type="submission" date="2017-05" db="EMBL/GenBank/DDBJ databases">
        <title>Genome Sequence of Loktanella vestfoldensis Strain SMR4r Isolated from a Culture of the Diatom Skeletonema marinoi.</title>
        <authorList>
            <person name="Topel M."/>
            <person name="Pinder M.I.M."/>
            <person name="Johansson O.N."/>
            <person name="Kourtchenko O."/>
            <person name="Godhe A."/>
            <person name="Clarke A.K."/>
        </authorList>
    </citation>
    <scope>NUCLEOTIDE SEQUENCE [LARGE SCALE GENOMIC DNA]</scope>
    <source>
        <strain evidence="2 3">SMR4r</strain>
    </source>
</reference>
<dbReference type="RefSeq" id="WP_087207499.1">
    <property type="nucleotide sequence ID" value="NZ_CP021431.1"/>
</dbReference>
<dbReference type="PROSITE" id="PS51257">
    <property type="entry name" value="PROKAR_LIPOPROTEIN"/>
    <property type="match status" value="1"/>
</dbReference>
<dbReference type="KEGG" id="lvs:LOKVESSMR4R_01720"/>
<keyword evidence="1" id="KW-0732">Signal</keyword>
<dbReference type="Proteomes" id="UP000195273">
    <property type="component" value="Chromosome"/>
</dbReference>
<sequence length="259" mass="27710">MRRAAILFSVFLTGSACAELQNTQYDYAFISQARSFASAAEFPGQVYLLDMSGDGPALTELNLDLQIDDSLYASQGSANLSSSRVLGASADLVRRGVVQASGSLAFDASITATNTQVRRITAPQAARLLSDAYRTAAAGPHAGEDLPLYARQVIDNPDIYYAFVTGYMETDALVLQHGTPQDGDNGVTLSINGVEFSNVNIGNRNVYSCSKSGEERAICAIAVELLDARLVDVDGELFFRAFPAPFAPLAIAQAFRMRS</sequence>
<dbReference type="EMBL" id="CP021431">
    <property type="protein sequence ID" value="ARU01034.1"/>
    <property type="molecule type" value="Genomic_DNA"/>
</dbReference>
<feature type="chain" id="PRO_5013208506" description="Lipoprotein" evidence="1">
    <location>
        <begin position="19"/>
        <end position="259"/>
    </location>
</feature>
<protein>
    <recommendedName>
        <fullName evidence="4">Lipoprotein</fullName>
    </recommendedName>
</protein>
<accession>A0A1Y0EBP7</accession>
<name>A0A1Y0EBP7_9RHOB</name>
<keyword evidence="3" id="KW-1185">Reference proteome</keyword>
<proteinExistence type="predicted"/>
<feature type="signal peptide" evidence="1">
    <location>
        <begin position="1"/>
        <end position="18"/>
    </location>
</feature>
<evidence type="ECO:0000313" key="3">
    <source>
        <dbReference type="Proteomes" id="UP000195273"/>
    </source>
</evidence>
<evidence type="ECO:0000256" key="1">
    <source>
        <dbReference type="SAM" id="SignalP"/>
    </source>
</evidence>